<keyword evidence="3" id="KW-0812">Transmembrane</keyword>
<name>A0AAQ3MVI2_VIGMU</name>
<reference evidence="5 6" key="1">
    <citation type="journal article" date="2023" name="Life. Sci Alliance">
        <title>Evolutionary insights into 3D genome organization and epigenetic landscape of Vigna mungo.</title>
        <authorList>
            <person name="Junaid A."/>
            <person name="Singh B."/>
            <person name="Bhatia S."/>
        </authorList>
    </citation>
    <scope>NUCLEOTIDE SEQUENCE [LARGE SCALE GENOMIC DNA]</scope>
    <source>
        <strain evidence="5">Urdbean</strain>
    </source>
</reference>
<dbReference type="InterPro" id="IPR053951">
    <property type="entry name" value="K_trans_N"/>
</dbReference>
<evidence type="ECO:0000256" key="1">
    <source>
        <dbReference type="ARBA" id="ARBA00004651"/>
    </source>
</evidence>
<dbReference type="InterPro" id="IPR003855">
    <property type="entry name" value="K+_transporter"/>
</dbReference>
<sequence length="520" mass="57905">MLDLEKVVERFCRKVIALDIYIWNSTFGKTMHSTDDLKHSTMSKLIEFSVLKLQEFSKKTVVIFLERDSKRGVFCAYSLINICTKKAWQPVKRVVIGLASCEECWLHVQIAEEGILAAILPTCFLTCSSRAILLVSESHCDTASRVAEPSSLYSDPPFRIAGPLVSAFWFEQRLIRTGPRIDSFNVEALEVPDAHRSDYEDINVGKKIVLAIQTLGVVFGDVGTSPLYTFSYVLVVLWANDDGKAGTFALYSLIYRHAKLPSYACISSFRLKVSSPELERSFKIKERLENSLTLKKILLILVLTGTFMVIANGVVTPAMSVLSSAGGLKVGVDAIEKDEVLMISVACLVILFSVQKYGTSGTCSRTCFVLMVLFSCLLLSYLGLAAYLMENHVDAIFLIANVATLIASRAMTTVINLQICPNPFSTVLPPSHLCHLVVRGRKFKLLFAKRKVPWKGFCDCGGEGELRFCVGCEVEGDFVVVWFTWRRLGFLCFLVYVCRLMLDEMTMEKIIASVPSVVSD</sequence>
<protein>
    <recommendedName>
        <fullName evidence="4">K+ potassium transporter integral membrane domain-containing protein</fullName>
    </recommendedName>
</protein>
<comment type="subcellular location">
    <subcellularLocation>
        <location evidence="1">Cell membrane</location>
        <topology evidence="1">Multi-pass membrane protein</topology>
    </subcellularLocation>
</comment>
<feature type="domain" description="K+ potassium transporter integral membrane" evidence="4">
    <location>
        <begin position="230"/>
        <end position="385"/>
    </location>
</feature>
<evidence type="ECO:0000256" key="2">
    <source>
        <dbReference type="ARBA" id="ARBA00008440"/>
    </source>
</evidence>
<evidence type="ECO:0000256" key="3">
    <source>
        <dbReference type="SAM" id="Phobius"/>
    </source>
</evidence>
<keyword evidence="3" id="KW-0472">Membrane</keyword>
<keyword evidence="6" id="KW-1185">Reference proteome</keyword>
<keyword evidence="3" id="KW-1133">Transmembrane helix</keyword>
<dbReference type="Pfam" id="PF02705">
    <property type="entry name" value="K_trans"/>
    <property type="match status" value="1"/>
</dbReference>
<dbReference type="PANTHER" id="PTHR30540:SF8">
    <property type="entry name" value="POTASSIUM TRANSPORTER 7"/>
    <property type="match status" value="1"/>
</dbReference>
<organism evidence="5 6">
    <name type="scientific">Vigna mungo</name>
    <name type="common">Black gram</name>
    <name type="synonym">Phaseolus mungo</name>
    <dbReference type="NCBI Taxonomy" id="3915"/>
    <lineage>
        <taxon>Eukaryota</taxon>
        <taxon>Viridiplantae</taxon>
        <taxon>Streptophyta</taxon>
        <taxon>Embryophyta</taxon>
        <taxon>Tracheophyta</taxon>
        <taxon>Spermatophyta</taxon>
        <taxon>Magnoliopsida</taxon>
        <taxon>eudicotyledons</taxon>
        <taxon>Gunneridae</taxon>
        <taxon>Pentapetalae</taxon>
        <taxon>rosids</taxon>
        <taxon>fabids</taxon>
        <taxon>Fabales</taxon>
        <taxon>Fabaceae</taxon>
        <taxon>Papilionoideae</taxon>
        <taxon>50 kb inversion clade</taxon>
        <taxon>NPAAA clade</taxon>
        <taxon>indigoferoid/millettioid clade</taxon>
        <taxon>Phaseoleae</taxon>
        <taxon>Vigna</taxon>
    </lineage>
</organism>
<dbReference type="Proteomes" id="UP001374535">
    <property type="component" value="Chromosome 9"/>
</dbReference>
<comment type="similarity">
    <text evidence="2">Belongs to the HAK/KUP transporter (TC 2.A.72.3) family.</text>
</comment>
<evidence type="ECO:0000259" key="4">
    <source>
        <dbReference type="Pfam" id="PF02705"/>
    </source>
</evidence>
<dbReference type="PANTHER" id="PTHR30540">
    <property type="entry name" value="OSMOTIC STRESS POTASSIUM TRANSPORTER"/>
    <property type="match status" value="1"/>
</dbReference>
<gene>
    <name evidence="5" type="ORF">V8G54_029590</name>
</gene>
<dbReference type="EMBL" id="CP144692">
    <property type="protein sequence ID" value="WVY97439.1"/>
    <property type="molecule type" value="Genomic_DNA"/>
</dbReference>
<feature type="transmembrane region" description="Helical" evidence="3">
    <location>
        <begin position="297"/>
        <end position="319"/>
    </location>
</feature>
<dbReference type="GO" id="GO:0015079">
    <property type="term" value="F:potassium ion transmembrane transporter activity"/>
    <property type="evidence" value="ECO:0007669"/>
    <property type="project" value="InterPro"/>
</dbReference>
<evidence type="ECO:0000313" key="6">
    <source>
        <dbReference type="Proteomes" id="UP001374535"/>
    </source>
</evidence>
<feature type="transmembrane region" description="Helical" evidence="3">
    <location>
        <begin position="367"/>
        <end position="389"/>
    </location>
</feature>
<dbReference type="GO" id="GO:0000325">
    <property type="term" value="C:plant-type vacuole"/>
    <property type="evidence" value="ECO:0007669"/>
    <property type="project" value="TreeGrafter"/>
</dbReference>
<dbReference type="GO" id="GO:0005774">
    <property type="term" value="C:vacuolar membrane"/>
    <property type="evidence" value="ECO:0007669"/>
    <property type="project" value="TreeGrafter"/>
</dbReference>
<accession>A0AAQ3MVI2</accession>
<dbReference type="GO" id="GO:0005886">
    <property type="term" value="C:plasma membrane"/>
    <property type="evidence" value="ECO:0007669"/>
    <property type="project" value="UniProtKB-SubCell"/>
</dbReference>
<dbReference type="AlphaFoldDB" id="A0AAQ3MVI2"/>
<proteinExistence type="inferred from homology"/>
<feature type="transmembrane region" description="Helical" evidence="3">
    <location>
        <begin position="339"/>
        <end position="355"/>
    </location>
</feature>
<evidence type="ECO:0000313" key="5">
    <source>
        <dbReference type="EMBL" id="WVY97439.1"/>
    </source>
</evidence>